<dbReference type="SMART" id="SM00256">
    <property type="entry name" value="FBOX"/>
    <property type="match status" value="1"/>
</dbReference>
<dbReference type="Gene3D" id="3.40.50.300">
    <property type="entry name" value="P-loop containing nucleotide triphosphate hydrolases"/>
    <property type="match status" value="1"/>
</dbReference>
<accession>A0AA88GHG7</accession>
<dbReference type="Pfam" id="PF00646">
    <property type="entry name" value="F-box"/>
    <property type="match status" value="1"/>
</dbReference>
<dbReference type="InterPro" id="IPR027417">
    <property type="entry name" value="P-loop_NTPase"/>
</dbReference>
<dbReference type="NCBIfam" id="TIGR00231">
    <property type="entry name" value="small_GTP"/>
    <property type="match status" value="1"/>
</dbReference>
<feature type="domain" description="F-box" evidence="3">
    <location>
        <begin position="46"/>
        <end position="93"/>
    </location>
</feature>
<protein>
    <recommendedName>
        <fullName evidence="3">F-box domain-containing protein</fullName>
    </recommendedName>
</protein>
<dbReference type="Pfam" id="PF00071">
    <property type="entry name" value="Ras"/>
    <property type="match status" value="1"/>
</dbReference>
<dbReference type="SMART" id="SM00173">
    <property type="entry name" value="RAS"/>
    <property type="match status" value="1"/>
</dbReference>
<name>A0AA88GHG7_NAELO</name>
<keyword evidence="2" id="KW-0342">GTP-binding</keyword>
<dbReference type="SUPFAM" id="SSF52540">
    <property type="entry name" value="P-loop containing nucleoside triphosphate hydrolases"/>
    <property type="match status" value="1"/>
</dbReference>
<evidence type="ECO:0000256" key="2">
    <source>
        <dbReference type="ARBA" id="ARBA00023134"/>
    </source>
</evidence>
<dbReference type="RefSeq" id="XP_044544452.1">
    <property type="nucleotide sequence ID" value="XM_044700140.1"/>
</dbReference>
<dbReference type="GO" id="GO:0005525">
    <property type="term" value="F:GTP binding"/>
    <property type="evidence" value="ECO:0007669"/>
    <property type="project" value="UniProtKB-KW"/>
</dbReference>
<dbReference type="InterPro" id="IPR005225">
    <property type="entry name" value="Small_GTP-bd"/>
</dbReference>
<dbReference type="InterPro" id="IPR001806">
    <property type="entry name" value="Small_GTPase"/>
</dbReference>
<dbReference type="SUPFAM" id="SSF81383">
    <property type="entry name" value="F-box domain"/>
    <property type="match status" value="1"/>
</dbReference>
<reference evidence="4 5" key="1">
    <citation type="journal article" date="2018" name="BMC Genomics">
        <title>The genome of Naegleria lovaniensis, the basis for a comparative approach to unravel pathogenicity factors of the human pathogenic amoeba N. fowleri.</title>
        <authorList>
            <person name="Liechti N."/>
            <person name="Schurch N."/>
            <person name="Bruggmann R."/>
            <person name="Wittwer M."/>
        </authorList>
    </citation>
    <scope>NUCLEOTIDE SEQUENCE [LARGE SCALE GENOMIC DNA]</scope>
    <source>
        <strain evidence="4 5">ATCC 30569</strain>
    </source>
</reference>
<dbReference type="PANTHER" id="PTHR24073">
    <property type="entry name" value="DRAB5-RELATED"/>
    <property type="match status" value="1"/>
</dbReference>
<dbReference type="SMART" id="SM00175">
    <property type="entry name" value="RAB"/>
    <property type="match status" value="1"/>
</dbReference>
<dbReference type="PROSITE" id="PS50181">
    <property type="entry name" value="FBOX"/>
    <property type="match status" value="1"/>
</dbReference>
<keyword evidence="1" id="KW-0547">Nucleotide-binding</keyword>
<dbReference type="PRINTS" id="PR00449">
    <property type="entry name" value="RASTRNSFRMNG"/>
</dbReference>
<sequence>MGQKQTAATSHQEETHDQKVEEFLSEQVAVQYFEVNKFLLNLKNQTELEKALPTELIFEILTYLAPIDLWKLSCASHNFRFYWTEHPQLWCSLKPNKECIYEILKQNERLKKEKSMRWFWRNIYFDILQLYLSIPKNFIEFCGLCDIGRMYGEYNRPIKIGFIGPPECGKSTLTQCIGNLDYKIPGYYTATIGAEFVTQYLNYNPVEADPFCVKLEIWDLAGGDKFATIRQAYTRGLNSAFFCFDLASISSFKNMSKDLDEFVKIRIGGCVGIDSPSMIHRKICESYCETICILGLKRDLEKEVSKEMIMQLMAKVSDVSVPYLKRRVAYFEISCKTDRRDISFLCPLIYACYSRIMDSATTYRHKLTLLTKENMAQFSNYGILD</sequence>
<dbReference type="AlphaFoldDB" id="A0AA88GHG7"/>
<evidence type="ECO:0000259" key="3">
    <source>
        <dbReference type="PROSITE" id="PS50181"/>
    </source>
</evidence>
<evidence type="ECO:0000313" key="4">
    <source>
        <dbReference type="EMBL" id="KAG2375278.1"/>
    </source>
</evidence>
<dbReference type="EMBL" id="PYSW02000039">
    <property type="protein sequence ID" value="KAG2375278.1"/>
    <property type="molecule type" value="Genomic_DNA"/>
</dbReference>
<proteinExistence type="predicted"/>
<evidence type="ECO:0000256" key="1">
    <source>
        <dbReference type="ARBA" id="ARBA00022741"/>
    </source>
</evidence>
<dbReference type="GO" id="GO:0003924">
    <property type="term" value="F:GTPase activity"/>
    <property type="evidence" value="ECO:0007669"/>
    <property type="project" value="InterPro"/>
</dbReference>
<keyword evidence="5" id="KW-1185">Reference proteome</keyword>
<dbReference type="GeneID" id="68102355"/>
<evidence type="ECO:0000313" key="5">
    <source>
        <dbReference type="Proteomes" id="UP000816034"/>
    </source>
</evidence>
<dbReference type="Proteomes" id="UP000816034">
    <property type="component" value="Unassembled WGS sequence"/>
</dbReference>
<dbReference type="InterPro" id="IPR001810">
    <property type="entry name" value="F-box_dom"/>
</dbReference>
<gene>
    <name evidence="4" type="ORF">C9374_009901</name>
</gene>
<dbReference type="PROSITE" id="PS51419">
    <property type="entry name" value="RAB"/>
    <property type="match status" value="1"/>
</dbReference>
<dbReference type="Gene3D" id="1.20.1280.50">
    <property type="match status" value="1"/>
</dbReference>
<dbReference type="InterPro" id="IPR036047">
    <property type="entry name" value="F-box-like_dom_sf"/>
</dbReference>
<comment type="caution">
    <text evidence="4">The sequence shown here is derived from an EMBL/GenBank/DDBJ whole genome shotgun (WGS) entry which is preliminary data.</text>
</comment>
<organism evidence="4 5">
    <name type="scientific">Naegleria lovaniensis</name>
    <name type="common">Amoeba</name>
    <dbReference type="NCBI Taxonomy" id="51637"/>
    <lineage>
        <taxon>Eukaryota</taxon>
        <taxon>Discoba</taxon>
        <taxon>Heterolobosea</taxon>
        <taxon>Tetramitia</taxon>
        <taxon>Eutetramitia</taxon>
        <taxon>Vahlkampfiidae</taxon>
        <taxon>Naegleria</taxon>
    </lineage>
</organism>